<proteinExistence type="predicted"/>
<evidence type="ECO:0000313" key="2">
    <source>
        <dbReference type="Proteomes" id="UP000677054"/>
    </source>
</evidence>
<name>A0A7R9AER0_9CRUS</name>
<dbReference type="EMBL" id="CAJPEV010004775">
    <property type="protein sequence ID" value="CAG0902292.1"/>
    <property type="molecule type" value="Genomic_DNA"/>
</dbReference>
<gene>
    <name evidence="1" type="ORF">DSTB1V02_LOCUS12489</name>
</gene>
<dbReference type="Proteomes" id="UP000677054">
    <property type="component" value="Unassembled WGS sequence"/>
</dbReference>
<dbReference type="EMBL" id="LR904292">
    <property type="protein sequence ID" value="CAD7252734.1"/>
    <property type="molecule type" value="Genomic_DNA"/>
</dbReference>
<protein>
    <submittedName>
        <fullName evidence="1">Uncharacterized protein</fullName>
    </submittedName>
</protein>
<accession>A0A7R9AER0</accession>
<dbReference type="AlphaFoldDB" id="A0A7R9AER0"/>
<organism evidence="1">
    <name type="scientific">Darwinula stevensoni</name>
    <dbReference type="NCBI Taxonomy" id="69355"/>
    <lineage>
        <taxon>Eukaryota</taxon>
        <taxon>Metazoa</taxon>
        <taxon>Ecdysozoa</taxon>
        <taxon>Arthropoda</taxon>
        <taxon>Crustacea</taxon>
        <taxon>Oligostraca</taxon>
        <taxon>Ostracoda</taxon>
        <taxon>Podocopa</taxon>
        <taxon>Podocopida</taxon>
        <taxon>Darwinulocopina</taxon>
        <taxon>Darwinuloidea</taxon>
        <taxon>Darwinulidae</taxon>
        <taxon>Darwinula</taxon>
    </lineage>
</organism>
<evidence type="ECO:0000313" key="1">
    <source>
        <dbReference type="EMBL" id="CAD7252734.1"/>
    </source>
</evidence>
<sequence>MRTRILEAEWWAFPQKRHSQQIPQPPGKQQGLQPRLASLLALPHRVHTQVRLPGSPMQFPVPHAILLHIELQASPCPRQTSAVALSHRAARTSIVANIIVTFRVIPIFSSELRNIEYLSEDVLEREDRERSKRCRHTVPTTVLYARIYGNAHN</sequence>
<reference evidence="1" key="1">
    <citation type="submission" date="2020-11" db="EMBL/GenBank/DDBJ databases">
        <authorList>
            <person name="Tran Van P."/>
        </authorList>
    </citation>
    <scope>NUCLEOTIDE SEQUENCE</scope>
</reference>
<keyword evidence="2" id="KW-1185">Reference proteome</keyword>